<dbReference type="Pfam" id="PF07202">
    <property type="entry name" value="Tcp10_C"/>
    <property type="match status" value="2"/>
</dbReference>
<feature type="region of interest" description="Disordered" evidence="2">
    <location>
        <begin position="1"/>
        <end position="98"/>
    </location>
</feature>
<feature type="region of interest" description="Disordered" evidence="2">
    <location>
        <begin position="361"/>
        <end position="384"/>
    </location>
</feature>
<feature type="compositionally biased region" description="Polar residues" evidence="2">
    <location>
        <begin position="361"/>
        <end position="374"/>
    </location>
</feature>
<evidence type="ECO:0000259" key="4">
    <source>
        <dbReference type="Pfam" id="PF25779"/>
    </source>
</evidence>
<feature type="region of interest" description="Disordered" evidence="2">
    <location>
        <begin position="1059"/>
        <end position="1080"/>
    </location>
</feature>
<sequence>MSAEIPMERTYQRTCTDSNLSVQTPAPNPATSGATRGDRVEHQGGSLGPLAFQCEPTLDRTRPDLSSLLSPDNAVPVVPNLPTATNQDASQTVNQTGQQPHEVLQQQIEQIHKVLQEQSRLLTLPGTVSVEGLMFPVCVPLRWIGMLPVLTAVSSDKLPVFNVSFPPPSDGRKPEDHPVSTCLSQDAFRSKKETAEQRDLPTTAGTDHHRDEPDQDPVSPSGVRIIPPANSEDSVLFSAMAPMLIRSAVREEETFGECVEEQLKVHEISEPKQLQTLSGKMRLTERQYFLREGESISRVDRNNLNFSDQQDVQRGASLRSQQPSRKLTPGLQRRSSAPSSVFKDEGTQLESLKTEFGTLQDFGSASYNPQTPEFSQRKTQTEIQAQPHVRSLEQTYFNTPLVSEPETPPDQVKQITNIPAATDREGSIGQLQKKEYSENRHSRETEYRINESLSEPIPSDSKSFREKTMRHQDVEKMCETARKTDDEDEVKGQIVTAHQGKMTVSSSVAFSEDLWEQPLEQNNTPVWTPRHPRVAYESNLVQHFNIPPPLRDNRVSHRAGGNPEVIVSVKTIHDPTERVPSFNVETLSTGCDETKTHFHLCQWSMSRPGSGTDSDGVKGQKQATTTAAAAFCLCAPNNTSEVPTPLKRTIFPTYSTSGGVTGGGSGDESHRPSQCHQFPKLPSPPPCLGFHDSHLNLSEDDNASEAEERWMFPGIQKQEQSSGSGLRPQYQSSSPGSSRDDKALADSNGGQKMSKIHRLKPEKNPDVPDVTEMAQSSRGFLRERVAQTDELKTGCKGNGIPSNRTEGLEDMRNQHSLHKLETRAVQIREWSVVRRQLEEVITETSELRRNLTVTPHCRPVAGRCTAQTKTVHQQGQTEISTSPEMEQLLANGCSVVTFPDGTRKVTSADQKTKTVTFFNGDVKHILEDGKVVYYYAGSRTTHTTHPNGLEVLHFHNKQIEKRHPGGRREIIFPDQTIKYLETDGSERTIFPDGTIVHLSPLGEKMVDFPNGQTEIHTSQFKRREYPDGTSQRRAVVNLQKPRFELDVDQDVEAKQLHTVWTGGDGGSDGEQGQSDDAVDPLPQKKLIDKGPNLLMLVLV</sequence>
<name>A0A5J5CLM5_9PERO</name>
<dbReference type="InterPro" id="IPR026581">
    <property type="entry name" value="TCP10L/CENPJ"/>
</dbReference>
<dbReference type="InterPro" id="IPR047002">
    <property type="entry name" value="Tcp10_C_sf"/>
</dbReference>
<feature type="region of interest" description="Disordered" evidence="2">
    <location>
        <begin position="308"/>
        <end position="347"/>
    </location>
</feature>
<dbReference type="GO" id="GO:0061511">
    <property type="term" value="P:centriole elongation"/>
    <property type="evidence" value="ECO:0007669"/>
    <property type="project" value="TreeGrafter"/>
</dbReference>
<dbReference type="Gene3D" id="2.60.450.20">
    <property type="match status" value="1"/>
</dbReference>
<feature type="region of interest" description="Disordered" evidence="2">
    <location>
        <begin position="716"/>
        <end position="770"/>
    </location>
</feature>
<feature type="compositionally biased region" description="Polar residues" evidence="2">
    <location>
        <begin position="717"/>
        <end position="737"/>
    </location>
</feature>
<keyword evidence="6" id="KW-1185">Reference proteome</keyword>
<feature type="compositionally biased region" description="Polar residues" evidence="2">
    <location>
        <begin position="308"/>
        <end position="325"/>
    </location>
</feature>
<dbReference type="InterPro" id="IPR009852">
    <property type="entry name" value="CENPJ_C_dom"/>
</dbReference>
<evidence type="ECO:0008006" key="7">
    <source>
        <dbReference type="Google" id="ProtNLM"/>
    </source>
</evidence>
<accession>A0A5J5CLM5</accession>
<dbReference type="GO" id="GO:0060271">
    <property type="term" value="P:cilium assembly"/>
    <property type="evidence" value="ECO:0007669"/>
    <property type="project" value="TreeGrafter"/>
</dbReference>
<feature type="domain" description="CENPJ tubulin-binding region" evidence="4">
    <location>
        <begin position="245"/>
        <end position="299"/>
    </location>
</feature>
<evidence type="ECO:0000256" key="1">
    <source>
        <dbReference type="ARBA" id="ARBA00005627"/>
    </source>
</evidence>
<evidence type="ECO:0000313" key="5">
    <source>
        <dbReference type="EMBL" id="KAA8582868.1"/>
    </source>
</evidence>
<dbReference type="InterPro" id="IPR058029">
    <property type="entry name" value="Tubulin-bd_CENPJ"/>
</dbReference>
<feature type="compositionally biased region" description="Polar residues" evidence="2">
    <location>
        <begin position="12"/>
        <end position="34"/>
    </location>
</feature>
<feature type="domain" description="Centromere protein J C-terminal" evidence="3">
    <location>
        <begin position="982"/>
        <end position="1016"/>
    </location>
</feature>
<feature type="compositionally biased region" description="Basic and acidic residues" evidence="2">
    <location>
        <begin position="1"/>
        <end position="11"/>
    </location>
</feature>
<feature type="region of interest" description="Disordered" evidence="2">
    <location>
        <begin position="653"/>
        <end position="696"/>
    </location>
</feature>
<dbReference type="PANTHER" id="PTHR10331">
    <property type="entry name" value="T COMPLEX PROTEIN 10"/>
    <property type="match status" value="1"/>
</dbReference>
<dbReference type="GO" id="GO:0005814">
    <property type="term" value="C:centriole"/>
    <property type="evidence" value="ECO:0007669"/>
    <property type="project" value="TreeGrafter"/>
</dbReference>
<organism evidence="5 6">
    <name type="scientific">Etheostoma spectabile</name>
    <name type="common">orangethroat darter</name>
    <dbReference type="NCBI Taxonomy" id="54343"/>
    <lineage>
        <taxon>Eukaryota</taxon>
        <taxon>Metazoa</taxon>
        <taxon>Chordata</taxon>
        <taxon>Craniata</taxon>
        <taxon>Vertebrata</taxon>
        <taxon>Euteleostomi</taxon>
        <taxon>Actinopterygii</taxon>
        <taxon>Neopterygii</taxon>
        <taxon>Teleostei</taxon>
        <taxon>Neoteleostei</taxon>
        <taxon>Acanthomorphata</taxon>
        <taxon>Eupercaria</taxon>
        <taxon>Perciformes</taxon>
        <taxon>Percoidei</taxon>
        <taxon>Percidae</taxon>
        <taxon>Etheostomatinae</taxon>
        <taxon>Etheostoma</taxon>
    </lineage>
</organism>
<feature type="non-terminal residue" evidence="5">
    <location>
        <position position="1099"/>
    </location>
</feature>
<dbReference type="AlphaFoldDB" id="A0A5J5CLM5"/>
<comment type="caution">
    <text evidence="5">The sequence shown here is derived from an EMBL/GenBank/DDBJ whole genome shotgun (WGS) entry which is preliminary data.</text>
</comment>
<dbReference type="GO" id="GO:0005813">
    <property type="term" value="C:centrosome"/>
    <property type="evidence" value="ECO:0007669"/>
    <property type="project" value="TreeGrafter"/>
</dbReference>
<dbReference type="PANTHER" id="PTHR10331:SF28">
    <property type="entry name" value="CENTROMERE PROTEIN J-LIKE"/>
    <property type="match status" value="1"/>
</dbReference>
<evidence type="ECO:0000256" key="2">
    <source>
        <dbReference type="SAM" id="MobiDB-lite"/>
    </source>
</evidence>
<gene>
    <name evidence="5" type="ORF">FQN60_015414</name>
</gene>
<proteinExistence type="inferred from homology"/>
<reference evidence="5 6" key="1">
    <citation type="submission" date="2019-08" db="EMBL/GenBank/DDBJ databases">
        <title>A chromosome-level genome assembly, high-density linkage maps, and genome scans reveal the genomic architecture of hybrid incompatibilities underlying speciation via character displacement in darters (Percidae: Etheostominae).</title>
        <authorList>
            <person name="Moran R.L."/>
            <person name="Catchen J.M."/>
            <person name="Fuller R.C."/>
        </authorList>
    </citation>
    <scope>NUCLEOTIDE SEQUENCE [LARGE SCALE GENOMIC DNA]</scope>
    <source>
        <strain evidence="5">EspeVRDwgs_2016</strain>
        <tissue evidence="5">Muscle</tissue>
    </source>
</reference>
<dbReference type="GO" id="GO:0015631">
    <property type="term" value="F:tubulin binding"/>
    <property type="evidence" value="ECO:0007669"/>
    <property type="project" value="TreeGrafter"/>
</dbReference>
<feature type="domain" description="Centromere protein J C-terminal" evidence="3">
    <location>
        <begin position="891"/>
        <end position="923"/>
    </location>
</feature>
<feature type="compositionally biased region" description="Polar residues" evidence="2">
    <location>
        <begin position="82"/>
        <end position="98"/>
    </location>
</feature>
<dbReference type="Pfam" id="PF25779">
    <property type="entry name" value="Tubulin-bind_CPAP"/>
    <property type="match status" value="1"/>
</dbReference>
<feature type="compositionally biased region" description="Basic and acidic residues" evidence="2">
    <location>
        <begin position="188"/>
        <end position="199"/>
    </location>
</feature>
<protein>
    <recommendedName>
        <fullName evidence="7">Centromere protein J C-terminal domain-containing protein</fullName>
    </recommendedName>
</protein>
<dbReference type="Proteomes" id="UP000327493">
    <property type="component" value="Chromosome 18"/>
</dbReference>
<evidence type="ECO:0000313" key="6">
    <source>
        <dbReference type="Proteomes" id="UP000327493"/>
    </source>
</evidence>
<comment type="similarity">
    <text evidence="1">Belongs to the TCP10 family.</text>
</comment>
<evidence type="ECO:0000259" key="3">
    <source>
        <dbReference type="Pfam" id="PF07202"/>
    </source>
</evidence>
<feature type="region of interest" description="Disordered" evidence="2">
    <location>
        <begin position="187"/>
        <end position="227"/>
    </location>
</feature>
<dbReference type="EMBL" id="VOFY01000018">
    <property type="protein sequence ID" value="KAA8582868.1"/>
    <property type="molecule type" value="Genomic_DNA"/>
</dbReference>